<dbReference type="Pfam" id="PF14614">
    <property type="entry name" value="DUF4450"/>
    <property type="match status" value="1"/>
</dbReference>
<dbReference type="InterPro" id="IPR008928">
    <property type="entry name" value="6-hairpin_glycosidase_sf"/>
</dbReference>
<keyword evidence="2" id="KW-0732">Signal</keyword>
<evidence type="ECO:0000313" key="4">
    <source>
        <dbReference type="Proteomes" id="UP000310760"/>
    </source>
</evidence>
<sequence>MNKFRFYLLGLSLAATISMTASDKPARQMNYWPDGRDIVCVNGQNKYTRALYGTHTYWRLETSDRPIFATVNNKKDCRNIQLYLIYNKGEQNLTDATFCEARYRGGRRTYLLRDERWPKGAEIRLIAIASMREESALWQAELVGFSTGTQLKAVMSDTKGQTFYRGADVGTDDLTQLDGSGKNKKTAASSSQNSENAENSKSTRLYLILKNNIDLHFLPNDEGQQRMSEEMAVINELTGRVEFTTPDPFINVLGANLVAAADGYWDGQTWLHGCIGWRSPLAGWRGGYVGDALGWNDRSKSHYDAYARSQVKNRPQTIFGATQDEKKNLARARTEWGTGMYSNGYICRLPNRDDLMHHYDMNLNYIDELLWHFCYDADPAYLRKMWPVLKLHLEWEKRNWDPDGDHLYDAYCCIWASDALYYNGGAVTHSTAYNYRGNLLAARIAEIIGEDPKPYANEAAAILKAMNETLWIDDEGHWAEYKDLMGLKRLHKNAALWTIYTPIDCGACSPEQAYRATRWVDENLPRIPIKVASPTGVVLNQLFTFPTTTWMPYDWSTNNVAHEEVANMALAYFQAGRDDDGFLLLKSDLIDGQYLGVSPGNFGQISYYDKARSEAYRDFADNVGITSRALVNGLFGILPDALNGQCVLKPALPESWDSCEVRLPYLHYKFYRRGSQHVYEITQNFPQPLKMVVKTNQGKGHFITTEGTNEKTQTIVVNNVKTVAKPSLDDNVPSIWTGIDSPEYQTVMGLEEPKANAKYTMVKMDKYFNSNVDDIFKNDYLTPRPNVTTLQMPKHGIGQWCHPERMATIEDDGFRAKIAGNVFKTGLGELNFISPKKGHNIAYTSLWDNYPDTQTIPVKGKASAAWLLMAGSTNSMQSRIDNGLVIATYTDGMSDTLHLENPINWCPIEQEYYVDKYAFRTAPLQPYRVHLGSGLVSRCIGDHMKLVNWEKSSKEDPDRADTYGIPDGAAQMLRMPLNPEKTLRSLTLRTLSNDVVIGLMAVTLEK</sequence>
<comment type="caution">
    <text evidence="3">The sequence shown here is derived from an EMBL/GenBank/DDBJ whole genome shotgun (WGS) entry which is preliminary data.</text>
</comment>
<feature type="compositionally biased region" description="Low complexity" evidence="1">
    <location>
        <begin position="187"/>
        <end position="199"/>
    </location>
</feature>
<proteinExistence type="predicted"/>
<feature type="signal peptide" evidence="2">
    <location>
        <begin position="1"/>
        <end position="23"/>
    </location>
</feature>
<dbReference type="InterPro" id="IPR012341">
    <property type="entry name" value="6hp_glycosidase-like_sf"/>
</dbReference>
<organism evidence="3 4">
    <name type="scientific">Phocaeicola sartorii</name>
    <dbReference type="NCBI Taxonomy" id="671267"/>
    <lineage>
        <taxon>Bacteria</taxon>
        <taxon>Pseudomonadati</taxon>
        <taxon>Bacteroidota</taxon>
        <taxon>Bacteroidia</taxon>
        <taxon>Bacteroidales</taxon>
        <taxon>Bacteroidaceae</taxon>
        <taxon>Phocaeicola</taxon>
    </lineage>
</organism>
<name>A0A4S2FFT8_9BACT</name>
<evidence type="ECO:0000256" key="2">
    <source>
        <dbReference type="SAM" id="SignalP"/>
    </source>
</evidence>
<evidence type="ECO:0000313" key="3">
    <source>
        <dbReference type="EMBL" id="TGY67628.1"/>
    </source>
</evidence>
<accession>A0A4S2FFT8</accession>
<dbReference type="EMBL" id="SRYJ01000058">
    <property type="protein sequence ID" value="TGY67628.1"/>
    <property type="molecule type" value="Genomic_DNA"/>
</dbReference>
<feature type="region of interest" description="Disordered" evidence="1">
    <location>
        <begin position="174"/>
        <end position="199"/>
    </location>
</feature>
<evidence type="ECO:0000256" key="1">
    <source>
        <dbReference type="SAM" id="MobiDB-lite"/>
    </source>
</evidence>
<reference evidence="3 4" key="1">
    <citation type="submission" date="2019-04" db="EMBL/GenBank/DDBJ databases">
        <title>Microbes associate with the intestines of laboratory mice.</title>
        <authorList>
            <person name="Navarre W."/>
            <person name="Wong E."/>
            <person name="Huang K."/>
            <person name="Tropini C."/>
            <person name="Ng K."/>
            <person name="Yu B."/>
        </authorList>
    </citation>
    <scope>NUCLEOTIDE SEQUENCE [LARGE SCALE GENOMIC DNA]</scope>
    <source>
        <strain evidence="3 4">NM22_B1</strain>
    </source>
</reference>
<dbReference type="SUPFAM" id="SSF48208">
    <property type="entry name" value="Six-hairpin glycosidases"/>
    <property type="match status" value="1"/>
</dbReference>
<dbReference type="Gene3D" id="1.50.10.10">
    <property type="match status" value="1"/>
</dbReference>
<dbReference type="GO" id="GO:0005975">
    <property type="term" value="P:carbohydrate metabolic process"/>
    <property type="evidence" value="ECO:0007669"/>
    <property type="project" value="InterPro"/>
</dbReference>
<dbReference type="InterPro" id="IPR028028">
    <property type="entry name" value="DUF4450"/>
</dbReference>
<protein>
    <submittedName>
        <fullName evidence="3">DUF4450 domain-containing protein</fullName>
    </submittedName>
</protein>
<feature type="chain" id="PRO_5020239821" evidence="2">
    <location>
        <begin position="24"/>
        <end position="1006"/>
    </location>
</feature>
<dbReference type="AlphaFoldDB" id="A0A4S2FFT8"/>
<gene>
    <name evidence="3" type="ORF">E5339_19475</name>
</gene>
<dbReference type="Proteomes" id="UP000310760">
    <property type="component" value="Unassembled WGS sequence"/>
</dbReference>